<accession>A0ABQ1PQ13</accession>
<sequence length="350" mass="35597">MSRNWFRWIPAAAVPAAVAVGLVVSGASAVPPPPPASAEQVVALVASHRAQQFSGDVEQTTDLGLPAIPSQALDATGGSSAGQAAAVLGLLTTAHSGRVYADGPTRLRVQVMDQLAERDVIRNGSTAWTWDSKAARATRTTLPAPTPRAAPTPDAALTPDTLARRVLAAAGPSTAVTLGDPVIVAGHSAYTLVLTPRTSGTLVASVRIAVESATGLPLAVDVHARGQVDPAFHLAMTSVDLRAPDPSVFAFTPPRGATVTQEHLPAAPHRPTTGTSAKRTAAPAGWDAVVTLPADRVPADLLRSPLVAQLSTPVGGGRLLSSSLVNVLVTTDGRLLAGAVPVSTLEAAAR</sequence>
<dbReference type="EMBL" id="BMJI01000035">
    <property type="protein sequence ID" value="GGD00924.1"/>
    <property type="molecule type" value="Genomic_DNA"/>
</dbReference>
<name>A0ABQ1PQ13_9MICC</name>
<protein>
    <submittedName>
        <fullName evidence="2">Membrane protein</fullName>
    </submittedName>
</protein>
<reference evidence="3" key="1">
    <citation type="journal article" date="2019" name="Int. J. Syst. Evol. Microbiol.">
        <title>The Global Catalogue of Microorganisms (GCM) 10K type strain sequencing project: providing services to taxonomists for standard genome sequencing and annotation.</title>
        <authorList>
            <consortium name="The Broad Institute Genomics Platform"/>
            <consortium name="The Broad Institute Genome Sequencing Center for Infectious Disease"/>
            <person name="Wu L."/>
            <person name="Ma J."/>
        </authorList>
    </citation>
    <scope>NUCLEOTIDE SEQUENCE [LARGE SCALE GENOMIC DNA]</scope>
    <source>
        <strain evidence="3">CGMCC 1.15480</strain>
    </source>
</reference>
<comment type="caution">
    <text evidence="2">The sequence shown here is derived from an EMBL/GenBank/DDBJ whole genome shotgun (WGS) entry which is preliminary data.</text>
</comment>
<dbReference type="PANTHER" id="PTHR37507:SF2">
    <property type="entry name" value="SPORULATION PROTEIN YDCC"/>
    <property type="match status" value="1"/>
</dbReference>
<keyword evidence="3" id="KW-1185">Reference proteome</keyword>
<evidence type="ECO:0000313" key="2">
    <source>
        <dbReference type="EMBL" id="GGD00924.1"/>
    </source>
</evidence>
<organism evidence="2 3">
    <name type="scientific">Tersicoccus solisilvae</name>
    <dbReference type="NCBI Taxonomy" id="1882339"/>
    <lineage>
        <taxon>Bacteria</taxon>
        <taxon>Bacillati</taxon>
        <taxon>Actinomycetota</taxon>
        <taxon>Actinomycetes</taxon>
        <taxon>Micrococcales</taxon>
        <taxon>Micrococcaceae</taxon>
        <taxon>Tersicoccus</taxon>
    </lineage>
</organism>
<keyword evidence="1" id="KW-0732">Signal</keyword>
<proteinExistence type="predicted"/>
<evidence type="ECO:0000256" key="1">
    <source>
        <dbReference type="SAM" id="SignalP"/>
    </source>
</evidence>
<gene>
    <name evidence="2" type="ORF">GCM10011512_29730</name>
</gene>
<dbReference type="SUPFAM" id="SSF89392">
    <property type="entry name" value="Prokaryotic lipoproteins and lipoprotein localization factors"/>
    <property type="match status" value="1"/>
</dbReference>
<feature type="signal peptide" evidence="1">
    <location>
        <begin position="1"/>
        <end position="29"/>
    </location>
</feature>
<dbReference type="Gene3D" id="2.50.20.10">
    <property type="entry name" value="Lipoprotein localisation LolA/LolB/LppX"/>
    <property type="match status" value="1"/>
</dbReference>
<dbReference type="PANTHER" id="PTHR37507">
    <property type="entry name" value="SPORULATION PROTEIN YDCC"/>
    <property type="match status" value="1"/>
</dbReference>
<feature type="chain" id="PRO_5046258158" evidence="1">
    <location>
        <begin position="30"/>
        <end position="350"/>
    </location>
</feature>
<dbReference type="InterPro" id="IPR029046">
    <property type="entry name" value="LolA/LolB/LppX"/>
</dbReference>
<evidence type="ECO:0000313" key="3">
    <source>
        <dbReference type="Proteomes" id="UP000597761"/>
    </source>
</evidence>
<dbReference type="Proteomes" id="UP000597761">
    <property type="component" value="Unassembled WGS sequence"/>
</dbReference>
<dbReference type="InterPro" id="IPR052944">
    <property type="entry name" value="Sporulation_related"/>
</dbReference>
<dbReference type="RefSeq" id="WP_188669224.1">
    <property type="nucleotide sequence ID" value="NZ_BMJI01000035.1"/>
</dbReference>